<evidence type="ECO:0000313" key="1">
    <source>
        <dbReference type="EMBL" id="BCE73932.1"/>
    </source>
</evidence>
<accession>A0A810BBM0</accession>
<dbReference type="EMBL" id="AP023097">
    <property type="protein sequence ID" value="BCE73932.1"/>
    <property type="molecule type" value="Genomic_DNA"/>
</dbReference>
<organism evidence="1">
    <name type="scientific">Bradyrhizobium diazoefficiens</name>
    <dbReference type="NCBI Taxonomy" id="1355477"/>
    <lineage>
        <taxon>Bacteria</taxon>
        <taxon>Pseudomonadati</taxon>
        <taxon>Pseudomonadota</taxon>
        <taxon>Alphaproteobacteria</taxon>
        <taxon>Hyphomicrobiales</taxon>
        <taxon>Nitrobacteraceae</taxon>
        <taxon>Bradyrhizobium</taxon>
    </lineage>
</organism>
<reference evidence="1" key="1">
    <citation type="submission" date="2020-05" db="EMBL/GenBank/DDBJ databases">
        <title>Complete genome sequence of Bradyrhizobium diazoefficiens XF8 isolated from soybean nodule.</title>
        <authorList>
            <person name="Noda R."/>
            <person name="Kakizaki K."/>
            <person name="Minamisawa K."/>
        </authorList>
    </citation>
    <scope>NUCLEOTIDE SEQUENCE</scope>
    <source>
        <strain evidence="1">XF8</strain>
    </source>
</reference>
<gene>
    <name evidence="1" type="ORF">XF8B_40430</name>
</gene>
<protein>
    <submittedName>
        <fullName evidence="1">Uncharacterized protein</fullName>
    </submittedName>
</protein>
<proteinExistence type="predicted"/>
<dbReference type="AlphaFoldDB" id="A0A810BBM0"/>
<name>A0A810BBM0_9BRAD</name>
<sequence>MIKIPDQLDPPSNVFAMATPHHLLLKLYWEIKQLRASLVSRGRSVADTHAPAYHAFNCAVTCWHLTDWVWEAADDYQRQLMSSVFETRLKAVEDFQIAMRSKHRSLYICWQIANGSKHFRLRKTDPKIKTDEVWEYRPAMAGRMRAGQRLGSYVYRLSLTDGDQRRGALEIFEDALKVWERELAAWFFIEGRYIGPDDDSP</sequence>